<evidence type="ECO:0000313" key="3">
    <source>
        <dbReference type="EMBL" id="KAA0190870.1"/>
    </source>
</evidence>
<feature type="compositionally biased region" description="Basic and acidic residues" evidence="1">
    <location>
        <begin position="44"/>
        <end position="53"/>
    </location>
</feature>
<feature type="compositionally biased region" description="Polar residues" evidence="1">
    <location>
        <begin position="92"/>
        <end position="105"/>
    </location>
</feature>
<gene>
    <name evidence="3" type="ORF">FBUS_11524</name>
</gene>
<feature type="region of interest" description="Disordered" evidence="1">
    <location>
        <begin position="40"/>
        <end position="129"/>
    </location>
</feature>
<keyword evidence="2" id="KW-0812">Transmembrane</keyword>
<protein>
    <submittedName>
        <fullName evidence="3">Katanin p60 subunit A1</fullName>
    </submittedName>
</protein>
<keyword evidence="2" id="KW-0472">Membrane</keyword>
<feature type="non-terminal residue" evidence="3">
    <location>
        <position position="1"/>
    </location>
</feature>
<sequence>VRQELADEFEVVKEVSQTLSSFKASDDNWASQGVLNSRCNVRSPMEEPTRDPDVWPPPPPLDRRVGPTSGFAPSPVQIHPSHQPPSYRSPAGQPTSVSSNVTSRAGGNRRTGKEVAAKPASGAQRSRGATGAGTAFRSVFTHIRETYVYIFMSLGAPLCIFYGVMSQLTNQRYFFSRWQSENTTPYLPVNDYQCYLFGCSWSRFQYCIR</sequence>
<keyword evidence="4" id="KW-1185">Reference proteome</keyword>
<organism evidence="3 4">
    <name type="scientific">Fasciolopsis buskii</name>
    <dbReference type="NCBI Taxonomy" id="27845"/>
    <lineage>
        <taxon>Eukaryota</taxon>
        <taxon>Metazoa</taxon>
        <taxon>Spiralia</taxon>
        <taxon>Lophotrochozoa</taxon>
        <taxon>Platyhelminthes</taxon>
        <taxon>Trematoda</taxon>
        <taxon>Digenea</taxon>
        <taxon>Plagiorchiida</taxon>
        <taxon>Echinostomata</taxon>
        <taxon>Echinostomatoidea</taxon>
        <taxon>Fasciolidae</taxon>
        <taxon>Fasciolopsis</taxon>
    </lineage>
</organism>
<keyword evidence="2" id="KW-1133">Transmembrane helix</keyword>
<dbReference type="OrthoDB" id="5334845at2759"/>
<evidence type="ECO:0000256" key="1">
    <source>
        <dbReference type="SAM" id="MobiDB-lite"/>
    </source>
</evidence>
<comment type="caution">
    <text evidence="3">The sequence shown here is derived from an EMBL/GenBank/DDBJ whole genome shotgun (WGS) entry which is preliminary data.</text>
</comment>
<feature type="transmembrane region" description="Helical" evidence="2">
    <location>
        <begin position="147"/>
        <end position="165"/>
    </location>
</feature>
<name>A0A8E0RUM7_9TREM</name>
<reference evidence="3" key="1">
    <citation type="submission" date="2019-05" db="EMBL/GenBank/DDBJ databases">
        <title>Annotation for the trematode Fasciolopsis buski.</title>
        <authorList>
            <person name="Choi Y.-J."/>
        </authorList>
    </citation>
    <scope>NUCLEOTIDE SEQUENCE</scope>
    <source>
        <strain evidence="3">HT</strain>
        <tissue evidence="3">Whole worm</tissue>
    </source>
</reference>
<evidence type="ECO:0000256" key="2">
    <source>
        <dbReference type="SAM" id="Phobius"/>
    </source>
</evidence>
<dbReference type="Proteomes" id="UP000728185">
    <property type="component" value="Unassembled WGS sequence"/>
</dbReference>
<accession>A0A8E0RUM7</accession>
<proteinExistence type="predicted"/>
<evidence type="ECO:0000313" key="4">
    <source>
        <dbReference type="Proteomes" id="UP000728185"/>
    </source>
</evidence>
<dbReference type="AlphaFoldDB" id="A0A8E0RUM7"/>
<dbReference type="EMBL" id="LUCM01006713">
    <property type="protein sequence ID" value="KAA0190870.1"/>
    <property type="molecule type" value="Genomic_DNA"/>
</dbReference>